<dbReference type="HOGENOM" id="CLU_1825417_0_0_1"/>
<dbReference type="EMBL" id="KL142384">
    <property type="protein sequence ID" value="KDR74139.1"/>
    <property type="molecule type" value="Genomic_DNA"/>
</dbReference>
<sequence length="141" mass="16205">MKERLVWPIRHSLSAYTLPLTCITTPRQQLDLALTTAQRDLDVGHPQWRFTEPNGGIMHGEMDRKIDPASSLPTNMTTSYEFRHSNFSKESSPGMICGKYYPEISVLWICNTSSINSVFLYSISRILCRLKFRSPLEVEHL</sequence>
<dbReference type="AlphaFoldDB" id="A0A067T2H6"/>
<protein>
    <submittedName>
        <fullName evidence="1">Uncharacterized protein</fullName>
    </submittedName>
</protein>
<organism evidence="1 2">
    <name type="scientific">Galerina marginata (strain CBS 339.88)</name>
    <dbReference type="NCBI Taxonomy" id="685588"/>
    <lineage>
        <taxon>Eukaryota</taxon>
        <taxon>Fungi</taxon>
        <taxon>Dikarya</taxon>
        <taxon>Basidiomycota</taxon>
        <taxon>Agaricomycotina</taxon>
        <taxon>Agaricomycetes</taxon>
        <taxon>Agaricomycetidae</taxon>
        <taxon>Agaricales</taxon>
        <taxon>Agaricineae</taxon>
        <taxon>Strophariaceae</taxon>
        <taxon>Galerina</taxon>
    </lineage>
</organism>
<evidence type="ECO:0000313" key="1">
    <source>
        <dbReference type="EMBL" id="KDR74139.1"/>
    </source>
</evidence>
<gene>
    <name evidence="1" type="ORF">GALMADRAFT_605422</name>
</gene>
<dbReference type="Proteomes" id="UP000027222">
    <property type="component" value="Unassembled WGS sequence"/>
</dbReference>
<reference evidence="2" key="1">
    <citation type="journal article" date="2014" name="Proc. Natl. Acad. Sci. U.S.A.">
        <title>Extensive sampling of basidiomycete genomes demonstrates inadequacy of the white-rot/brown-rot paradigm for wood decay fungi.</title>
        <authorList>
            <person name="Riley R."/>
            <person name="Salamov A.A."/>
            <person name="Brown D.W."/>
            <person name="Nagy L.G."/>
            <person name="Floudas D."/>
            <person name="Held B.W."/>
            <person name="Levasseur A."/>
            <person name="Lombard V."/>
            <person name="Morin E."/>
            <person name="Otillar R."/>
            <person name="Lindquist E.A."/>
            <person name="Sun H."/>
            <person name="LaButti K.M."/>
            <person name="Schmutz J."/>
            <person name="Jabbour D."/>
            <person name="Luo H."/>
            <person name="Baker S.E."/>
            <person name="Pisabarro A.G."/>
            <person name="Walton J.D."/>
            <person name="Blanchette R.A."/>
            <person name="Henrissat B."/>
            <person name="Martin F."/>
            <person name="Cullen D."/>
            <person name="Hibbett D.S."/>
            <person name="Grigoriev I.V."/>
        </authorList>
    </citation>
    <scope>NUCLEOTIDE SEQUENCE [LARGE SCALE GENOMIC DNA]</scope>
    <source>
        <strain evidence="2">CBS 339.88</strain>
    </source>
</reference>
<evidence type="ECO:0000313" key="2">
    <source>
        <dbReference type="Proteomes" id="UP000027222"/>
    </source>
</evidence>
<accession>A0A067T2H6</accession>
<keyword evidence="2" id="KW-1185">Reference proteome</keyword>
<proteinExistence type="predicted"/>
<name>A0A067T2H6_GALM3</name>